<organism evidence="1 2">
    <name type="scientific">Camellia lanceoleosa</name>
    <dbReference type="NCBI Taxonomy" id="1840588"/>
    <lineage>
        <taxon>Eukaryota</taxon>
        <taxon>Viridiplantae</taxon>
        <taxon>Streptophyta</taxon>
        <taxon>Embryophyta</taxon>
        <taxon>Tracheophyta</taxon>
        <taxon>Spermatophyta</taxon>
        <taxon>Magnoliopsida</taxon>
        <taxon>eudicotyledons</taxon>
        <taxon>Gunneridae</taxon>
        <taxon>Pentapetalae</taxon>
        <taxon>asterids</taxon>
        <taxon>Ericales</taxon>
        <taxon>Theaceae</taxon>
        <taxon>Camellia</taxon>
    </lineage>
</organism>
<dbReference type="Proteomes" id="UP001060215">
    <property type="component" value="Chromosome 10"/>
</dbReference>
<evidence type="ECO:0000313" key="1">
    <source>
        <dbReference type="EMBL" id="KAI7997415.1"/>
    </source>
</evidence>
<accession>A0ACC0G8P6</accession>
<name>A0ACC0G8P6_9ERIC</name>
<dbReference type="EMBL" id="CM045767">
    <property type="protein sequence ID" value="KAI7997415.1"/>
    <property type="molecule type" value="Genomic_DNA"/>
</dbReference>
<sequence length="281" mass="33210">MMLYDACFVIEFLFGAIAFDVVEYHHQRRRHAQDVGDDDPIVKVTWMRRQICNDLMLLENQLSLFVISEFFDMSYSMTMSMTQNPKQNHPSPTLTELAIHYVACTLPRESDIHRINFENMPLSKSKHFLDLVHNVFLPSSGDDESDARQNNNSKFVYNQRTCYKMSCVIELQDSDVKFAAEENDDELNLSMFNICFEHGHFKIPKFNVDDWTETFYRNIIAYEQHSSDHEPKYFSDYTYFMDLLINSKEDVDQLRAMMFLTTGSVMTKRWHLCSISWVKEE</sequence>
<gene>
    <name evidence="1" type="ORF">LOK49_LG10G02604</name>
</gene>
<proteinExistence type="predicted"/>
<comment type="caution">
    <text evidence="1">The sequence shown here is derived from an EMBL/GenBank/DDBJ whole genome shotgun (WGS) entry which is preliminary data.</text>
</comment>
<reference evidence="1 2" key="1">
    <citation type="journal article" date="2022" name="Plant J.">
        <title>Chromosome-level genome of Camellia lanceoleosa provides a valuable resource for understanding genome evolution and self-incompatibility.</title>
        <authorList>
            <person name="Gong W."/>
            <person name="Xiao S."/>
            <person name="Wang L."/>
            <person name="Liao Z."/>
            <person name="Chang Y."/>
            <person name="Mo W."/>
            <person name="Hu G."/>
            <person name="Li W."/>
            <person name="Zhao G."/>
            <person name="Zhu H."/>
            <person name="Hu X."/>
            <person name="Ji K."/>
            <person name="Xiang X."/>
            <person name="Song Q."/>
            <person name="Yuan D."/>
            <person name="Jin S."/>
            <person name="Zhang L."/>
        </authorList>
    </citation>
    <scope>NUCLEOTIDE SEQUENCE [LARGE SCALE GENOMIC DNA]</scope>
    <source>
        <strain evidence="1">SQ_2022a</strain>
    </source>
</reference>
<evidence type="ECO:0000313" key="2">
    <source>
        <dbReference type="Proteomes" id="UP001060215"/>
    </source>
</evidence>
<keyword evidence="2" id="KW-1185">Reference proteome</keyword>
<protein>
    <submittedName>
        <fullName evidence="1">UPF0481 protein</fullName>
    </submittedName>
</protein>